<dbReference type="InterPro" id="IPR002110">
    <property type="entry name" value="Ankyrin_rpt"/>
</dbReference>
<name>A0A183D460_9BILA</name>
<reference evidence="2 3" key="2">
    <citation type="submission" date="2018-11" db="EMBL/GenBank/DDBJ databases">
        <authorList>
            <consortium name="Pathogen Informatics"/>
        </authorList>
    </citation>
    <scope>NUCLEOTIDE SEQUENCE [LARGE SCALE GENOMIC DNA]</scope>
</reference>
<dbReference type="AlphaFoldDB" id="A0A183D460"/>
<dbReference type="PROSITE" id="PS50088">
    <property type="entry name" value="ANK_REPEAT"/>
    <property type="match status" value="1"/>
</dbReference>
<dbReference type="EMBL" id="UYRT01006034">
    <property type="protein sequence ID" value="VDK39801.1"/>
    <property type="molecule type" value="Genomic_DNA"/>
</dbReference>
<dbReference type="WBParaSite" id="GPUH_0000350701-mRNA-1">
    <property type="protein sequence ID" value="GPUH_0000350701-mRNA-1"/>
    <property type="gene ID" value="GPUH_0000350701"/>
</dbReference>
<reference evidence="4" key="1">
    <citation type="submission" date="2016-06" db="UniProtKB">
        <authorList>
            <consortium name="WormBaseParasite"/>
        </authorList>
    </citation>
    <scope>IDENTIFICATION</scope>
</reference>
<evidence type="ECO:0000313" key="4">
    <source>
        <dbReference type="WBParaSite" id="GPUH_0000350701-mRNA-1"/>
    </source>
</evidence>
<evidence type="ECO:0000313" key="2">
    <source>
        <dbReference type="EMBL" id="VDK39801.1"/>
    </source>
</evidence>
<accession>A0A183D460</accession>
<feature type="repeat" description="ANK" evidence="1">
    <location>
        <begin position="65"/>
        <end position="96"/>
    </location>
</feature>
<evidence type="ECO:0000256" key="1">
    <source>
        <dbReference type="PROSITE-ProRule" id="PRU00023"/>
    </source>
</evidence>
<dbReference type="Pfam" id="PF00023">
    <property type="entry name" value="Ank"/>
    <property type="match status" value="1"/>
</dbReference>
<organism evidence="4">
    <name type="scientific">Gongylonema pulchrum</name>
    <dbReference type="NCBI Taxonomy" id="637853"/>
    <lineage>
        <taxon>Eukaryota</taxon>
        <taxon>Metazoa</taxon>
        <taxon>Ecdysozoa</taxon>
        <taxon>Nematoda</taxon>
        <taxon>Chromadorea</taxon>
        <taxon>Rhabditida</taxon>
        <taxon>Spirurina</taxon>
        <taxon>Spiruromorpha</taxon>
        <taxon>Spiruroidea</taxon>
        <taxon>Gongylonematidae</taxon>
        <taxon>Gongylonema</taxon>
    </lineage>
</organism>
<proteinExistence type="predicted"/>
<dbReference type="OrthoDB" id="539213at2759"/>
<gene>
    <name evidence="2" type="ORF">GPUH_LOCUS3500</name>
</gene>
<dbReference type="Proteomes" id="UP000271098">
    <property type="component" value="Unassembled WGS sequence"/>
</dbReference>
<dbReference type="InterPro" id="IPR036770">
    <property type="entry name" value="Ankyrin_rpt-contain_sf"/>
</dbReference>
<dbReference type="SUPFAM" id="SSF48403">
    <property type="entry name" value="Ankyrin repeat"/>
    <property type="match status" value="1"/>
</dbReference>
<sequence>MDVVEVQDADVLEEVERFLDFACAADLDGIAGILANGLSVDVVDDAHTTALQIAAAQAVDKCNDCGFTPLLHAARNGKAEVVELLIRHNADPCRTT</sequence>
<keyword evidence="1" id="KW-0040">ANK repeat</keyword>
<keyword evidence="3" id="KW-1185">Reference proteome</keyword>
<dbReference type="Gene3D" id="1.25.40.20">
    <property type="entry name" value="Ankyrin repeat-containing domain"/>
    <property type="match status" value="1"/>
</dbReference>
<evidence type="ECO:0000313" key="3">
    <source>
        <dbReference type="Proteomes" id="UP000271098"/>
    </source>
</evidence>
<protein>
    <submittedName>
        <fullName evidence="4">ANK_REP_REGION domain-containing protein</fullName>
    </submittedName>
</protein>
<dbReference type="SMART" id="SM00248">
    <property type="entry name" value="ANK"/>
    <property type="match status" value="1"/>
</dbReference>
<dbReference type="PROSITE" id="PS50297">
    <property type="entry name" value="ANK_REP_REGION"/>
    <property type="match status" value="1"/>
</dbReference>